<organism evidence="1 2">
    <name type="scientific">Ruegeria sediminis</name>
    <dbReference type="NCBI Taxonomy" id="2583820"/>
    <lineage>
        <taxon>Bacteria</taxon>
        <taxon>Pseudomonadati</taxon>
        <taxon>Pseudomonadota</taxon>
        <taxon>Alphaproteobacteria</taxon>
        <taxon>Rhodobacterales</taxon>
        <taxon>Roseobacteraceae</taxon>
        <taxon>Ruegeria</taxon>
    </lineage>
</organism>
<comment type="caution">
    <text evidence="1">The sequence shown here is derived from an EMBL/GenBank/DDBJ whole genome shotgun (WGS) entry which is preliminary data.</text>
</comment>
<dbReference type="Proteomes" id="UP001193035">
    <property type="component" value="Unassembled WGS sequence"/>
</dbReference>
<dbReference type="EMBL" id="VCPD01000007">
    <property type="protein sequence ID" value="TMV04985.1"/>
    <property type="molecule type" value="Genomic_DNA"/>
</dbReference>
<keyword evidence="2" id="KW-1185">Reference proteome</keyword>
<dbReference type="Pfam" id="PF12100">
    <property type="entry name" value="DUF3576"/>
    <property type="match status" value="1"/>
</dbReference>
<protein>
    <submittedName>
        <fullName evidence="1">DUF3576 domain-containing protein</fullName>
    </submittedName>
</protein>
<evidence type="ECO:0000313" key="2">
    <source>
        <dbReference type="Proteomes" id="UP001193035"/>
    </source>
</evidence>
<evidence type="ECO:0000313" key="1">
    <source>
        <dbReference type="EMBL" id="TMV04985.1"/>
    </source>
</evidence>
<name>A0ABY2WTX7_9RHOB</name>
<sequence length="149" mass="15337">MAACGGGGGIDIADAPPTNDGIVANNPESAPLAYDKSSIWDVFGPDRSERTGNVNRYLWAASLDVLGFLPVQSVDPFSGVIVTGYGTPPGGGRAYRATVHIKDPALDARSLSVSLQTSGGGAVSPATARAVEDAILSRARQLRIADDKL</sequence>
<proteinExistence type="predicted"/>
<accession>A0ABY2WTX7</accession>
<dbReference type="InterPro" id="IPR021959">
    <property type="entry name" value="DUF3576"/>
</dbReference>
<gene>
    <name evidence="1" type="ORF">FGK63_17570</name>
</gene>
<reference evidence="1 2" key="1">
    <citation type="submission" date="2019-05" db="EMBL/GenBank/DDBJ databases">
        <title>Ruegeria sp. nov., isolated from tidal flat.</title>
        <authorList>
            <person name="Kim W."/>
        </authorList>
    </citation>
    <scope>NUCLEOTIDE SEQUENCE [LARGE SCALE GENOMIC DNA]</scope>
    <source>
        <strain evidence="1 2">CAU 1488</strain>
    </source>
</reference>